<reference evidence="3" key="1">
    <citation type="submission" date="2024-06" db="EMBL/GenBank/DDBJ databases">
        <title>Draft Genome Sequence of Deinococcus sonorensis Type Strain KR-87, a Biofilm Producing Representative of the Genus Deinococcus.</title>
        <authorList>
            <person name="Boren L.S."/>
            <person name="Grosso R.A."/>
            <person name="Hugenberg-Cox A.N."/>
            <person name="Hill J.T.E."/>
            <person name="Albert C.M."/>
            <person name="Tuohy J.M."/>
        </authorList>
    </citation>
    <scope>NUCLEOTIDE SEQUENCE</scope>
    <source>
        <strain evidence="3">KR-87</strain>
    </source>
</reference>
<proteinExistence type="inferred from homology"/>
<organism evidence="3">
    <name type="scientific">Deinococcus sonorensis KR-87</name>
    <dbReference type="NCBI Taxonomy" id="694439"/>
    <lineage>
        <taxon>Bacteria</taxon>
        <taxon>Thermotogati</taxon>
        <taxon>Deinococcota</taxon>
        <taxon>Deinococci</taxon>
        <taxon>Deinococcales</taxon>
        <taxon>Deinococcaceae</taxon>
        <taxon>Deinococcus</taxon>
    </lineage>
</organism>
<dbReference type="PANTHER" id="PTHR21064:SF6">
    <property type="entry name" value="AMINOGLYCOSIDE PHOSPHOTRANSFERASE DOMAIN-CONTAINING PROTEIN"/>
    <property type="match status" value="1"/>
</dbReference>
<dbReference type="GO" id="GO:0004413">
    <property type="term" value="F:homoserine kinase activity"/>
    <property type="evidence" value="ECO:0007669"/>
    <property type="project" value="TreeGrafter"/>
</dbReference>
<dbReference type="PANTHER" id="PTHR21064">
    <property type="entry name" value="AMINOGLYCOSIDE PHOSPHOTRANSFERASE DOMAIN-CONTAINING PROTEIN-RELATED"/>
    <property type="match status" value="1"/>
</dbReference>
<dbReference type="Pfam" id="PF01636">
    <property type="entry name" value="APH"/>
    <property type="match status" value="1"/>
</dbReference>
<evidence type="ECO:0000256" key="1">
    <source>
        <dbReference type="ARBA" id="ARBA00038240"/>
    </source>
</evidence>
<dbReference type="SUPFAM" id="SSF56112">
    <property type="entry name" value="Protein kinase-like (PK-like)"/>
    <property type="match status" value="1"/>
</dbReference>
<comment type="similarity">
    <text evidence="1">Belongs to the pseudomonas-type ThrB family.</text>
</comment>
<feature type="domain" description="Aminoglycoside phosphotransferase" evidence="2">
    <location>
        <begin position="41"/>
        <end position="260"/>
    </location>
</feature>
<dbReference type="KEGG" id="dsc:ABOD76_17030"/>
<gene>
    <name evidence="3" type="ORF">ABOD76_17030</name>
</gene>
<dbReference type="RefSeq" id="WP_350243162.1">
    <property type="nucleotide sequence ID" value="NZ_CP158299.1"/>
</dbReference>
<dbReference type="EMBL" id="CP158299">
    <property type="protein sequence ID" value="XBV85125.1"/>
    <property type="molecule type" value="Genomic_DNA"/>
</dbReference>
<accession>A0AAU7UA93</accession>
<protein>
    <submittedName>
        <fullName evidence="3">Phosphotransferase</fullName>
    </submittedName>
</protein>
<name>A0AAU7UA93_9DEIO</name>
<dbReference type="GO" id="GO:0009088">
    <property type="term" value="P:threonine biosynthetic process"/>
    <property type="evidence" value="ECO:0007669"/>
    <property type="project" value="TreeGrafter"/>
</dbReference>
<dbReference type="InterPro" id="IPR011009">
    <property type="entry name" value="Kinase-like_dom_sf"/>
</dbReference>
<dbReference type="Gene3D" id="3.90.1200.10">
    <property type="match status" value="1"/>
</dbReference>
<dbReference type="InterPro" id="IPR050249">
    <property type="entry name" value="Pseudomonas-type_ThrB"/>
</dbReference>
<evidence type="ECO:0000313" key="3">
    <source>
        <dbReference type="EMBL" id="XBV85125.1"/>
    </source>
</evidence>
<sequence length="321" mass="35333">MTGGLLGRLTNASVLEAARRFVGPGVVPEPVNLGVNHVYRCADLALRFTHSGMRDEAYLTPPLAWLRHLEQAGAPVCAPRASRNGKLIEQLQQDDDTFLVTAVQWVTGPRLSALTPTEDLYHAFGRSIGQLHRLTEYFALPPGTAPMIFAEQRRPFPEWAELWHRAAPDAAGHPTLRRAFERLTPEVDRWSNSGAGFGLMHGDLRPGNAIWDGQRAVIIDFDEPVWAPLANDLARAALELSEPVAARLLPHLIAGYRTELRLEEVWVERLPLLTAARCALMAAWSVGDGSSQASRGSGAVVSVDRLVQRLERWLTGSPDRA</sequence>
<dbReference type="AlphaFoldDB" id="A0AAU7UA93"/>
<dbReference type="InterPro" id="IPR002575">
    <property type="entry name" value="Aminoglycoside_PTrfase"/>
</dbReference>
<evidence type="ECO:0000259" key="2">
    <source>
        <dbReference type="Pfam" id="PF01636"/>
    </source>
</evidence>